<dbReference type="Proteomes" id="UP000030765">
    <property type="component" value="Unassembled WGS sequence"/>
</dbReference>
<name>A0A084VXH6_ANOSI</name>
<dbReference type="VEuPathDB" id="VectorBase:ASIC010403"/>
<proteinExistence type="predicted"/>
<dbReference type="EMBL" id="KE525212">
    <property type="protein sequence ID" value="KFB42670.1"/>
    <property type="molecule type" value="Genomic_DNA"/>
</dbReference>
<evidence type="ECO:0000313" key="1">
    <source>
        <dbReference type="EMBL" id="KFB42670.1"/>
    </source>
</evidence>
<accession>A0A084VXH6</accession>
<evidence type="ECO:0000313" key="2">
    <source>
        <dbReference type="EnsemblMetazoa" id="ASIC010403-PA"/>
    </source>
</evidence>
<organism evidence="1">
    <name type="scientific">Anopheles sinensis</name>
    <name type="common">Mosquito</name>
    <dbReference type="NCBI Taxonomy" id="74873"/>
    <lineage>
        <taxon>Eukaryota</taxon>
        <taxon>Metazoa</taxon>
        <taxon>Ecdysozoa</taxon>
        <taxon>Arthropoda</taxon>
        <taxon>Hexapoda</taxon>
        <taxon>Insecta</taxon>
        <taxon>Pterygota</taxon>
        <taxon>Neoptera</taxon>
        <taxon>Endopterygota</taxon>
        <taxon>Diptera</taxon>
        <taxon>Nematocera</taxon>
        <taxon>Culicoidea</taxon>
        <taxon>Culicidae</taxon>
        <taxon>Anophelinae</taxon>
        <taxon>Anopheles</taxon>
    </lineage>
</organism>
<sequence>MVELLLRDVSAVCVPPSEVGITSFVVFQTEAAIVSRRYMVPFRPVFRRSVVFICASIRVK</sequence>
<evidence type="ECO:0000313" key="3">
    <source>
        <dbReference type="Proteomes" id="UP000030765"/>
    </source>
</evidence>
<dbReference type="EnsemblMetazoa" id="ASIC010403-RA">
    <property type="protein sequence ID" value="ASIC010403-PA"/>
    <property type="gene ID" value="ASIC010403"/>
</dbReference>
<gene>
    <name evidence="1" type="ORF">ZHAS_00010403</name>
</gene>
<protein>
    <submittedName>
        <fullName evidence="1 2">Uncharacterized protein</fullName>
    </submittedName>
</protein>
<dbReference type="EMBL" id="ATLV01018074">
    <property type="status" value="NOT_ANNOTATED_CDS"/>
    <property type="molecule type" value="Genomic_DNA"/>
</dbReference>
<reference evidence="2" key="2">
    <citation type="submission" date="2020-05" db="UniProtKB">
        <authorList>
            <consortium name="EnsemblMetazoa"/>
        </authorList>
    </citation>
    <scope>IDENTIFICATION</scope>
</reference>
<keyword evidence="3" id="KW-1185">Reference proteome</keyword>
<dbReference type="AlphaFoldDB" id="A0A084VXH6"/>
<reference evidence="1 3" key="1">
    <citation type="journal article" date="2014" name="BMC Genomics">
        <title>Genome sequence of Anopheles sinensis provides insight into genetics basis of mosquito competence for malaria parasites.</title>
        <authorList>
            <person name="Zhou D."/>
            <person name="Zhang D."/>
            <person name="Ding G."/>
            <person name="Shi L."/>
            <person name="Hou Q."/>
            <person name="Ye Y."/>
            <person name="Xu Y."/>
            <person name="Zhou H."/>
            <person name="Xiong C."/>
            <person name="Li S."/>
            <person name="Yu J."/>
            <person name="Hong S."/>
            <person name="Yu X."/>
            <person name="Zou P."/>
            <person name="Chen C."/>
            <person name="Chang X."/>
            <person name="Wang W."/>
            <person name="Lv Y."/>
            <person name="Sun Y."/>
            <person name="Ma L."/>
            <person name="Shen B."/>
            <person name="Zhu C."/>
        </authorList>
    </citation>
    <scope>NUCLEOTIDE SEQUENCE [LARGE SCALE GENOMIC DNA]</scope>
</reference>